<dbReference type="Pfam" id="PF13302">
    <property type="entry name" value="Acetyltransf_3"/>
    <property type="match status" value="1"/>
</dbReference>
<dbReference type="InterPro" id="IPR000182">
    <property type="entry name" value="GNAT_dom"/>
</dbReference>
<dbReference type="OrthoDB" id="630895at2759"/>
<dbReference type="InterPro" id="IPR016181">
    <property type="entry name" value="Acyl_CoA_acyltransferase"/>
</dbReference>
<sequence>MSRRQLHPLLINERTGEPYLRLPSPLDNIIITPPRLSDAPALVGILNDPAVCKWLESPPYPYLPEHADWWLNNVKTSSNEIIMELEDAEKSDPDGPLRTVGGCPVFYLREVREDGTDTFIGSADFRRCCFQGEEPETRERLQKENAEKAVGDPSIVWCFGDYIASSHHGRGIMSAAVSTLLSSWGIPRMGVRRMRVETAVGNIGSVRVFQKNGFVLEKSVENVRVGSNYSAETYGTNVLWWQHKE</sequence>
<dbReference type="PANTHER" id="PTHR43328">
    <property type="entry name" value="ACETYLTRANSFERASE-RELATED"/>
    <property type="match status" value="1"/>
</dbReference>
<dbReference type="AlphaFoldDB" id="A0A8E2DVK3"/>
<dbReference type="Gene3D" id="3.40.630.30">
    <property type="match status" value="1"/>
</dbReference>
<proteinExistence type="predicted"/>
<organism evidence="2 3">
    <name type="scientific">Obba rivulosa</name>
    <dbReference type="NCBI Taxonomy" id="1052685"/>
    <lineage>
        <taxon>Eukaryota</taxon>
        <taxon>Fungi</taxon>
        <taxon>Dikarya</taxon>
        <taxon>Basidiomycota</taxon>
        <taxon>Agaricomycotina</taxon>
        <taxon>Agaricomycetes</taxon>
        <taxon>Polyporales</taxon>
        <taxon>Gelatoporiaceae</taxon>
        <taxon>Obba</taxon>
    </lineage>
</organism>
<accession>A0A8E2DVK3</accession>
<feature type="domain" description="N-acetyltransferase" evidence="1">
    <location>
        <begin position="29"/>
        <end position="215"/>
    </location>
</feature>
<protein>
    <recommendedName>
        <fullName evidence="1">N-acetyltransferase domain-containing protein</fullName>
    </recommendedName>
</protein>
<dbReference type="EMBL" id="KV722330">
    <property type="protein sequence ID" value="OCH96417.1"/>
    <property type="molecule type" value="Genomic_DNA"/>
</dbReference>
<gene>
    <name evidence="2" type="ORF">OBBRIDRAFT_718357</name>
</gene>
<reference evidence="2 3" key="1">
    <citation type="submission" date="2016-07" db="EMBL/GenBank/DDBJ databases">
        <title>Draft genome of the white-rot fungus Obba rivulosa 3A-2.</title>
        <authorList>
            <consortium name="DOE Joint Genome Institute"/>
            <person name="Miettinen O."/>
            <person name="Riley R."/>
            <person name="Acob R."/>
            <person name="Barry K."/>
            <person name="Cullen D."/>
            <person name="De Vries R."/>
            <person name="Hainaut M."/>
            <person name="Hatakka A."/>
            <person name="Henrissat B."/>
            <person name="Hilden K."/>
            <person name="Kuo R."/>
            <person name="Labutti K."/>
            <person name="Lipzen A."/>
            <person name="Makela M.R."/>
            <person name="Sandor L."/>
            <person name="Spatafora J.W."/>
            <person name="Grigoriev I.V."/>
            <person name="Hibbett D.S."/>
        </authorList>
    </citation>
    <scope>NUCLEOTIDE SEQUENCE [LARGE SCALE GENOMIC DNA]</scope>
    <source>
        <strain evidence="2 3">3A-2</strain>
    </source>
</reference>
<dbReference type="PANTHER" id="PTHR43328:SF1">
    <property type="entry name" value="N-ACETYLTRANSFERASE DOMAIN-CONTAINING PROTEIN"/>
    <property type="match status" value="1"/>
</dbReference>
<dbReference type="SUPFAM" id="SSF55729">
    <property type="entry name" value="Acyl-CoA N-acyltransferases (Nat)"/>
    <property type="match status" value="1"/>
</dbReference>
<evidence type="ECO:0000259" key="1">
    <source>
        <dbReference type="Pfam" id="PF13302"/>
    </source>
</evidence>
<dbReference type="Proteomes" id="UP000250043">
    <property type="component" value="Unassembled WGS sequence"/>
</dbReference>
<name>A0A8E2DVK3_9APHY</name>
<dbReference type="GO" id="GO:0016747">
    <property type="term" value="F:acyltransferase activity, transferring groups other than amino-acyl groups"/>
    <property type="evidence" value="ECO:0007669"/>
    <property type="project" value="InterPro"/>
</dbReference>
<evidence type="ECO:0000313" key="3">
    <source>
        <dbReference type="Proteomes" id="UP000250043"/>
    </source>
</evidence>
<keyword evidence="3" id="KW-1185">Reference proteome</keyword>
<evidence type="ECO:0000313" key="2">
    <source>
        <dbReference type="EMBL" id="OCH96417.1"/>
    </source>
</evidence>